<dbReference type="OrthoDB" id="2435874at2"/>
<dbReference type="InterPro" id="IPR039564">
    <property type="entry name" value="Peptidase_C39-like"/>
</dbReference>
<organism evidence="2 3">
    <name type="scientific">Viridibacillus arvi</name>
    <dbReference type="NCBI Taxonomy" id="263475"/>
    <lineage>
        <taxon>Bacteria</taxon>
        <taxon>Bacillati</taxon>
        <taxon>Bacillota</taxon>
        <taxon>Bacilli</taxon>
        <taxon>Bacillales</taxon>
        <taxon>Caryophanaceae</taxon>
        <taxon>Viridibacillus</taxon>
    </lineage>
</organism>
<evidence type="ECO:0000313" key="3">
    <source>
        <dbReference type="Proteomes" id="UP000036867"/>
    </source>
</evidence>
<gene>
    <name evidence="2" type="ORF">AMD00_19290</name>
</gene>
<dbReference type="RefSeq" id="WP_053418657.1">
    <property type="nucleotide sequence ID" value="NZ_LILB01000008.1"/>
</dbReference>
<dbReference type="GeneID" id="301138244"/>
<dbReference type="AlphaFoldDB" id="A0A0M0L9R5"/>
<reference evidence="3" key="1">
    <citation type="submission" date="2015-08" db="EMBL/GenBank/DDBJ databases">
        <title>Fjat-10028 dsm 16317.</title>
        <authorList>
            <person name="Liu B."/>
            <person name="Wang J."/>
            <person name="Zhu Y."/>
            <person name="Liu G."/>
            <person name="Chen Q."/>
            <person name="Chen Z."/>
            <person name="Lan J."/>
            <person name="Che J."/>
            <person name="Ge C."/>
            <person name="Shi H."/>
            <person name="Pan Z."/>
            <person name="Liu X."/>
        </authorList>
    </citation>
    <scope>NUCLEOTIDE SEQUENCE [LARGE SCALE GENOMIC DNA]</scope>
    <source>
        <strain evidence="3">DSM 16317</strain>
    </source>
</reference>
<dbReference type="Proteomes" id="UP000036867">
    <property type="component" value="Unassembled WGS sequence"/>
</dbReference>
<dbReference type="EMBL" id="LILB01000008">
    <property type="protein sequence ID" value="KOO47784.1"/>
    <property type="molecule type" value="Genomic_DNA"/>
</dbReference>
<comment type="caution">
    <text evidence="2">The sequence shown here is derived from an EMBL/GenBank/DDBJ whole genome shotgun (WGS) entry which is preliminary data.</text>
</comment>
<name>A0A0M0L9R5_9BACL</name>
<evidence type="ECO:0000259" key="1">
    <source>
        <dbReference type="Pfam" id="PF13529"/>
    </source>
</evidence>
<keyword evidence="3" id="KW-1185">Reference proteome</keyword>
<evidence type="ECO:0000313" key="2">
    <source>
        <dbReference type="EMBL" id="KOO47784.1"/>
    </source>
</evidence>
<feature type="domain" description="Peptidase C39-like" evidence="1">
    <location>
        <begin position="10"/>
        <end position="135"/>
    </location>
</feature>
<proteinExistence type="predicted"/>
<dbReference type="PATRIC" id="fig|263475.3.peg.2706"/>
<sequence length="173" mass="20118">MRIQLPVNGQSQHADNVREQWRNSACGPTTAAIMLDYLLPHEKTKSINQLYKQLGTTPIGLFKYRFIHNMRKIVGPDWSIQSCSFHDALFELRAGRPVAMKFDKYFSFHFCLKPKYAYHWVPLIGYEEVENDVILIIHDNGGQNRDSQIREVSYKANQKVLSFVKMTPLSVRE</sequence>
<dbReference type="Pfam" id="PF13529">
    <property type="entry name" value="Peptidase_C39_2"/>
    <property type="match status" value="1"/>
</dbReference>
<accession>A0A0M0L9R5</accession>
<protein>
    <recommendedName>
        <fullName evidence="1">Peptidase C39-like domain-containing protein</fullName>
    </recommendedName>
</protein>